<reference evidence="2 3" key="1">
    <citation type="submission" date="2016-10" db="EMBL/GenBank/DDBJ databases">
        <title>Draft genome sequence of Coniochaeta ligniaria NRRL30616, a lignocellulolytic fungus for bioabatement of inhibitors in plant biomass hydrolysates.</title>
        <authorList>
            <consortium name="DOE Joint Genome Institute"/>
            <person name="Jimenez D.J."/>
            <person name="Hector R.E."/>
            <person name="Riley R."/>
            <person name="Sun H."/>
            <person name="Grigoriev I.V."/>
            <person name="Van Elsas J.D."/>
            <person name="Nichols N.N."/>
        </authorList>
    </citation>
    <scope>NUCLEOTIDE SEQUENCE [LARGE SCALE GENOMIC DNA]</scope>
    <source>
        <strain evidence="2 3">NRRL 30616</strain>
    </source>
</reference>
<accession>A0A1J7JWC8</accession>
<name>A0A1J7JWC8_9PEZI</name>
<evidence type="ECO:0000256" key="1">
    <source>
        <dbReference type="SAM" id="MobiDB-lite"/>
    </source>
</evidence>
<organism evidence="2 3">
    <name type="scientific">Coniochaeta ligniaria NRRL 30616</name>
    <dbReference type="NCBI Taxonomy" id="1408157"/>
    <lineage>
        <taxon>Eukaryota</taxon>
        <taxon>Fungi</taxon>
        <taxon>Dikarya</taxon>
        <taxon>Ascomycota</taxon>
        <taxon>Pezizomycotina</taxon>
        <taxon>Sordariomycetes</taxon>
        <taxon>Sordariomycetidae</taxon>
        <taxon>Coniochaetales</taxon>
        <taxon>Coniochaetaceae</taxon>
        <taxon>Coniochaeta</taxon>
    </lineage>
</organism>
<dbReference type="AlphaFoldDB" id="A0A1J7JWC8"/>
<sequence>MPETSATHTSPGDVLTFLGAYSTIILLDDIDNRYVLLPLCLVHISSEQLGDASLIPKPQGPPSGVLPPVFPSYRTITSHHPHRPPQNLNWSRYVTTWYTSEDIEGGTCSGAHADTDQGLKTTAPNKDEGPSMLHNQKDLLVFLMADPPTKTSDDKETDTTADKDEDPSMLRNKSIAALKQQLSALHIAEDDELFKASSLNVGKYILGPIPEARASTKSDNSAVMACQANEVSDEQSIAAAEDIATSGKLLEAENLAIPTLTDSKCTRTSMPPCTHTCTGTGACRT</sequence>
<evidence type="ECO:0000313" key="3">
    <source>
        <dbReference type="Proteomes" id="UP000182658"/>
    </source>
</evidence>
<evidence type="ECO:0000313" key="2">
    <source>
        <dbReference type="EMBL" id="OIW34368.1"/>
    </source>
</evidence>
<feature type="compositionally biased region" description="Basic and acidic residues" evidence="1">
    <location>
        <begin position="151"/>
        <end position="168"/>
    </location>
</feature>
<keyword evidence="3" id="KW-1185">Reference proteome</keyword>
<feature type="region of interest" description="Disordered" evidence="1">
    <location>
        <begin position="147"/>
        <end position="169"/>
    </location>
</feature>
<dbReference type="EMBL" id="KV875093">
    <property type="protein sequence ID" value="OIW34368.1"/>
    <property type="molecule type" value="Genomic_DNA"/>
</dbReference>
<dbReference type="Proteomes" id="UP000182658">
    <property type="component" value="Unassembled WGS sequence"/>
</dbReference>
<protein>
    <submittedName>
        <fullName evidence="2">Uncharacterized protein</fullName>
    </submittedName>
</protein>
<proteinExistence type="predicted"/>
<gene>
    <name evidence="2" type="ORF">CONLIGDRAFT_638732</name>
</gene>
<dbReference type="InParanoid" id="A0A1J7JWC8"/>